<dbReference type="GeneID" id="66348260"/>
<dbReference type="PROSITE" id="PS50977">
    <property type="entry name" value="HTH_TETR_2"/>
    <property type="match status" value="1"/>
</dbReference>
<dbReference type="PATRIC" id="fig|1423768.3.peg.114"/>
<keyword evidence="1 2" id="KW-0238">DNA-binding</keyword>
<feature type="domain" description="HTH tetR-type" evidence="4">
    <location>
        <begin position="5"/>
        <end position="65"/>
    </location>
</feature>
<dbReference type="PANTHER" id="PTHR43479:SF11">
    <property type="entry name" value="ACREF_ENVCD OPERON REPRESSOR-RELATED"/>
    <property type="match status" value="1"/>
</dbReference>
<organism evidence="5 6">
    <name type="scientific">Apilactobacillus kunkeei DSM 12361 = ATCC 700308</name>
    <dbReference type="NCBI Taxonomy" id="1423768"/>
    <lineage>
        <taxon>Bacteria</taxon>
        <taxon>Bacillati</taxon>
        <taxon>Bacillota</taxon>
        <taxon>Bacilli</taxon>
        <taxon>Lactobacillales</taxon>
        <taxon>Lactobacillaceae</taxon>
        <taxon>Apilactobacillus</taxon>
    </lineage>
</organism>
<name>A0A0R1FXI1_9LACO</name>
<dbReference type="SUPFAM" id="SSF46689">
    <property type="entry name" value="Homeodomain-like"/>
    <property type="match status" value="1"/>
</dbReference>
<dbReference type="Proteomes" id="UP000051794">
    <property type="component" value="Unassembled WGS sequence"/>
</dbReference>
<proteinExistence type="predicted"/>
<dbReference type="GO" id="GO:0003677">
    <property type="term" value="F:DNA binding"/>
    <property type="evidence" value="ECO:0007669"/>
    <property type="project" value="UniProtKB-UniRule"/>
</dbReference>
<evidence type="ECO:0000256" key="3">
    <source>
        <dbReference type="SAM" id="Phobius"/>
    </source>
</evidence>
<feature type="DNA-binding region" description="H-T-H motif" evidence="2">
    <location>
        <begin position="28"/>
        <end position="47"/>
    </location>
</feature>
<evidence type="ECO:0000259" key="4">
    <source>
        <dbReference type="PROSITE" id="PS50977"/>
    </source>
</evidence>
<dbReference type="Gene3D" id="1.10.357.10">
    <property type="entry name" value="Tetracycline Repressor, domain 2"/>
    <property type="match status" value="1"/>
</dbReference>
<accession>A0A0R1FXI1</accession>
<dbReference type="InterPro" id="IPR050624">
    <property type="entry name" value="HTH-type_Tx_Regulator"/>
</dbReference>
<keyword evidence="3" id="KW-0812">Transmembrane</keyword>
<sequence>MKIKSKSKEKIIKTFLNLSASEDIAEIGTSNIIAVSGVSRGTFYNHFRNKKDILEYIEKMMCKSIDEVFRTVDQNDENYINELMDVIFPIIYNDREYNNVLYLYYQSEFFDFITERYSKYFSGLFKNYNKKIANWPQYFTIQYFFRMMLNIILLWLSEPFPVYPDEFKYIFKELMNTSIADICGIEI</sequence>
<dbReference type="RefSeq" id="WP_053794998.1">
    <property type="nucleotide sequence ID" value="NZ_AZCK01000003.1"/>
</dbReference>
<dbReference type="Pfam" id="PF00440">
    <property type="entry name" value="TetR_N"/>
    <property type="match status" value="1"/>
</dbReference>
<keyword evidence="3" id="KW-1133">Transmembrane helix</keyword>
<dbReference type="InterPro" id="IPR001647">
    <property type="entry name" value="HTH_TetR"/>
</dbReference>
<evidence type="ECO:0000256" key="1">
    <source>
        <dbReference type="ARBA" id="ARBA00023125"/>
    </source>
</evidence>
<evidence type="ECO:0000313" key="6">
    <source>
        <dbReference type="Proteomes" id="UP000051794"/>
    </source>
</evidence>
<keyword evidence="3" id="KW-0472">Membrane</keyword>
<feature type="transmembrane region" description="Helical" evidence="3">
    <location>
        <begin position="138"/>
        <end position="156"/>
    </location>
</feature>
<comment type="caution">
    <text evidence="5">The sequence shown here is derived from an EMBL/GenBank/DDBJ whole genome shotgun (WGS) entry which is preliminary data.</text>
</comment>
<evidence type="ECO:0000256" key="2">
    <source>
        <dbReference type="PROSITE-ProRule" id="PRU00335"/>
    </source>
</evidence>
<evidence type="ECO:0000313" key="5">
    <source>
        <dbReference type="EMBL" id="KRK24337.1"/>
    </source>
</evidence>
<dbReference type="PANTHER" id="PTHR43479">
    <property type="entry name" value="ACREF/ENVCD OPERON REPRESSOR-RELATED"/>
    <property type="match status" value="1"/>
</dbReference>
<dbReference type="EMBL" id="AZCK01000003">
    <property type="protein sequence ID" value="KRK24337.1"/>
    <property type="molecule type" value="Genomic_DNA"/>
</dbReference>
<protein>
    <recommendedName>
        <fullName evidence="4">HTH tetR-type domain-containing protein</fullName>
    </recommendedName>
</protein>
<gene>
    <name evidence="5" type="ORF">FD43_GL001149</name>
</gene>
<dbReference type="AlphaFoldDB" id="A0A0R1FXI1"/>
<dbReference type="InterPro" id="IPR009057">
    <property type="entry name" value="Homeodomain-like_sf"/>
</dbReference>
<reference evidence="5 6" key="1">
    <citation type="journal article" date="2015" name="Genome Announc.">
        <title>Expanding the biotechnology potential of lactobacilli through comparative genomics of 213 strains and associated genera.</title>
        <authorList>
            <person name="Sun Z."/>
            <person name="Harris H.M."/>
            <person name="McCann A."/>
            <person name="Guo C."/>
            <person name="Argimon S."/>
            <person name="Zhang W."/>
            <person name="Yang X."/>
            <person name="Jeffery I.B."/>
            <person name="Cooney J.C."/>
            <person name="Kagawa T.F."/>
            <person name="Liu W."/>
            <person name="Song Y."/>
            <person name="Salvetti E."/>
            <person name="Wrobel A."/>
            <person name="Rasinkangas P."/>
            <person name="Parkhill J."/>
            <person name="Rea M.C."/>
            <person name="O'Sullivan O."/>
            <person name="Ritari J."/>
            <person name="Douillard F.P."/>
            <person name="Paul Ross R."/>
            <person name="Yang R."/>
            <person name="Briner A.E."/>
            <person name="Felis G.E."/>
            <person name="de Vos W.M."/>
            <person name="Barrangou R."/>
            <person name="Klaenhammer T.R."/>
            <person name="Caufield P.W."/>
            <person name="Cui Y."/>
            <person name="Zhang H."/>
            <person name="O'Toole P.W."/>
        </authorList>
    </citation>
    <scope>NUCLEOTIDE SEQUENCE [LARGE SCALE GENOMIC DNA]</scope>
    <source>
        <strain evidence="5 6">DSM 12361</strain>
    </source>
</reference>